<protein>
    <recommendedName>
        <fullName evidence="1">BON domain-containing protein</fullName>
    </recommendedName>
</protein>
<dbReference type="PROSITE" id="PS50914">
    <property type="entry name" value="BON"/>
    <property type="match status" value="1"/>
</dbReference>
<dbReference type="Gene3D" id="3.30.1340.30">
    <property type="match status" value="1"/>
</dbReference>
<dbReference type="KEGG" id="mpro:BJP34_10015"/>
<feature type="domain" description="BON" evidence="1">
    <location>
        <begin position="83"/>
        <end position="149"/>
    </location>
</feature>
<accession>A0A1D8TQ07</accession>
<gene>
    <name evidence="2" type="ORF">BJP34_10015</name>
</gene>
<evidence type="ECO:0000313" key="3">
    <source>
        <dbReference type="Proteomes" id="UP000177870"/>
    </source>
</evidence>
<dbReference type="RefSeq" id="WP_070392224.1">
    <property type="nucleotide sequence ID" value="NZ_CP017599.1"/>
</dbReference>
<dbReference type="Pfam" id="PF04972">
    <property type="entry name" value="BON"/>
    <property type="match status" value="1"/>
</dbReference>
<dbReference type="AlphaFoldDB" id="A0A1D8TQ07"/>
<dbReference type="Proteomes" id="UP000177870">
    <property type="component" value="Chromosome"/>
</dbReference>
<evidence type="ECO:0000313" key="2">
    <source>
        <dbReference type="EMBL" id="AOW99748.1"/>
    </source>
</evidence>
<sequence length="152" mass="16156">MNKLMPILLGGVIIFGAAACDEAKTSDEASYSIDQKDEELVTLRPEGNQGDAMLQGTQEEMESKIGTTQEQNQALGNLENLDDDDQLANLVLNNLATNLPNSQLEVEAAEGIVTISGKVSSDDQLSQIAPLAIQVEGVQSVDVQATVKEPNS</sequence>
<name>A0A1D8TQ07_9CYAN</name>
<dbReference type="EMBL" id="CP017599">
    <property type="protein sequence ID" value="AOW99748.1"/>
    <property type="molecule type" value="Genomic_DNA"/>
</dbReference>
<dbReference type="InterPro" id="IPR007055">
    <property type="entry name" value="BON_dom"/>
</dbReference>
<proteinExistence type="predicted"/>
<reference evidence="3" key="1">
    <citation type="submission" date="2016-10" db="EMBL/GenBank/DDBJ databases">
        <title>Comparative genomics uncovers the prolific and rare metabolic potential of the cyanobacterial genus Moorea.</title>
        <authorList>
            <person name="Leao T."/>
            <person name="Castelao G."/>
            <person name="Korobeynikov A."/>
            <person name="Monroe E.A."/>
            <person name="Podell S."/>
            <person name="Glukhov E."/>
            <person name="Allen E."/>
            <person name="Gerwick W.H."/>
            <person name="Gerwick L."/>
        </authorList>
    </citation>
    <scope>NUCLEOTIDE SEQUENCE [LARGE SCALE GENOMIC DNA]</scope>
    <source>
        <strain evidence="3">PAL-8-15-08-1</strain>
    </source>
</reference>
<dbReference type="PROSITE" id="PS51257">
    <property type="entry name" value="PROKAR_LIPOPROTEIN"/>
    <property type="match status" value="1"/>
</dbReference>
<dbReference type="STRING" id="1458985.BJP34_10015"/>
<evidence type="ECO:0000259" key="1">
    <source>
        <dbReference type="PROSITE" id="PS50914"/>
    </source>
</evidence>
<organism evidence="2 3">
    <name type="scientific">Moorena producens PAL-8-15-08-1</name>
    <dbReference type="NCBI Taxonomy" id="1458985"/>
    <lineage>
        <taxon>Bacteria</taxon>
        <taxon>Bacillati</taxon>
        <taxon>Cyanobacteriota</taxon>
        <taxon>Cyanophyceae</taxon>
        <taxon>Coleofasciculales</taxon>
        <taxon>Coleofasciculaceae</taxon>
        <taxon>Moorena</taxon>
    </lineage>
</organism>
<dbReference type="OrthoDB" id="456897at2"/>